<dbReference type="GeneID" id="20350336"/>
<name>J3P8P3_GAET3</name>
<reference evidence="2" key="4">
    <citation type="journal article" date="2015" name="G3 (Bethesda)">
        <title>Genome sequences of three phytopathogenic species of the Magnaporthaceae family of fungi.</title>
        <authorList>
            <person name="Okagaki L.H."/>
            <person name="Nunes C.C."/>
            <person name="Sailsbery J."/>
            <person name="Clay B."/>
            <person name="Brown D."/>
            <person name="John T."/>
            <person name="Oh Y."/>
            <person name="Young N."/>
            <person name="Fitzgerald M."/>
            <person name="Haas B.J."/>
            <person name="Zeng Q."/>
            <person name="Young S."/>
            <person name="Adiconis X."/>
            <person name="Fan L."/>
            <person name="Levin J.Z."/>
            <person name="Mitchell T.K."/>
            <person name="Okubara P.A."/>
            <person name="Farman M.L."/>
            <person name="Kohn L.M."/>
            <person name="Birren B."/>
            <person name="Ma L.-J."/>
            <person name="Dean R.A."/>
        </authorList>
    </citation>
    <scope>NUCLEOTIDE SEQUENCE</scope>
    <source>
        <strain evidence="2">R3-111a-1</strain>
    </source>
</reference>
<keyword evidence="3" id="KW-1185">Reference proteome</keyword>
<proteinExistence type="predicted"/>
<dbReference type="EnsemblFungi" id="EJT73027">
    <property type="protein sequence ID" value="EJT73027"/>
    <property type="gene ID" value="GGTG_09878"/>
</dbReference>
<sequence length="57" mass="6539">MLYENNVARLLAGLPYKQSRTQPFWLDWVQGVLSKDAGEWFPDSGNIVRPTAGYVPW</sequence>
<reference evidence="3" key="1">
    <citation type="submission" date="2010-07" db="EMBL/GenBank/DDBJ databases">
        <title>The genome sequence of Gaeumannomyces graminis var. tritici strain R3-111a-1.</title>
        <authorList>
            <consortium name="The Broad Institute Genome Sequencing Platform"/>
            <person name="Ma L.-J."/>
            <person name="Dead R."/>
            <person name="Young S."/>
            <person name="Zeng Q."/>
            <person name="Koehrsen M."/>
            <person name="Alvarado L."/>
            <person name="Berlin A."/>
            <person name="Chapman S.B."/>
            <person name="Chen Z."/>
            <person name="Freedman E."/>
            <person name="Gellesch M."/>
            <person name="Goldberg J."/>
            <person name="Griggs A."/>
            <person name="Gujja S."/>
            <person name="Heilman E.R."/>
            <person name="Heiman D."/>
            <person name="Hepburn T."/>
            <person name="Howarth C."/>
            <person name="Jen D."/>
            <person name="Larson L."/>
            <person name="Mehta T."/>
            <person name="Neiman D."/>
            <person name="Pearson M."/>
            <person name="Roberts A."/>
            <person name="Saif S."/>
            <person name="Shea T."/>
            <person name="Shenoy N."/>
            <person name="Sisk P."/>
            <person name="Stolte C."/>
            <person name="Sykes S."/>
            <person name="Walk T."/>
            <person name="White J."/>
            <person name="Yandava C."/>
            <person name="Haas B."/>
            <person name="Nusbaum C."/>
            <person name="Birren B."/>
        </authorList>
    </citation>
    <scope>NUCLEOTIDE SEQUENCE [LARGE SCALE GENOMIC DNA]</scope>
    <source>
        <strain evidence="3">R3-111a-1</strain>
    </source>
</reference>
<reference evidence="2" key="5">
    <citation type="submission" date="2018-04" db="UniProtKB">
        <authorList>
            <consortium name="EnsemblFungi"/>
        </authorList>
    </citation>
    <scope>IDENTIFICATION</scope>
    <source>
        <strain evidence="2">R3-111a-1</strain>
    </source>
</reference>
<evidence type="ECO:0000313" key="2">
    <source>
        <dbReference type="EnsemblFungi" id="EJT73027"/>
    </source>
</evidence>
<evidence type="ECO:0000313" key="3">
    <source>
        <dbReference type="Proteomes" id="UP000006039"/>
    </source>
</evidence>
<dbReference type="Proteomes" id="UP000006039">
    <property type="component" value="Unassembled WGS sequence"/>
</dbReference>
<gene>
    <name evidence="2" type="primary">20350336</name>
    <name evidence="1" type="ORF">GGTG_09878</name>
</gene>
<dbReference type="HOGENOM" id="CLU_2996611_0_0_1"/>
<dbReference type="VEuPathDB" id="FungiDB:GGTG_09878"/>
<dbReference type="AlphaFoldDB" id="J3P8P3"/>
<dbReference type="EMBL" id="GL385399">
    <property type="protein sequence ID" value="EJT73027.1"/>
    <property type="molecule type" value="Genomic_DNA"/>
</dbReference>
<accession>J3P8P3</accession>
<reference evidence="1" key="3">
    <citation type="submission" date="2010-09" db="EMBL/GenBank/DDBJ databases">
        <title>Annotation of Gaeumannomyces graminis var. tritici R3-111a-1.</title>
        <authorList>
            <consortium name="The Broad Institute Genome Sequencing Platform"/>
            <person name="Ma L.-J."/>
            <person name="Dead R."/>
            <person name="Young S.K."/>
            <person name="Zeng Q."/>
            <person name="Gargeya S."/>
            <person name="Fitzgerald M."/>
            <person name="Haas B."/>
            <person name="Abouelleil A."/>
            <person name="Alvarado L."/>
            <person name="Arachchi H.M."/>
            <person name="Berlin A."/>
            <person name="Brown A."/>
            <person name="Chapman S.B."/>
            <person name="Chen Z."/>
            <person name="Dunbar C."/>
            <person name="Freedman E."/>
            <person name="Gearin G."/>
            <person name="Gellesch M."/>
            <person name="Goldberg J."/>
            <person name="Griggs A."/>
            <person name="Gujja S."/>
            <person name="Heiman D."/>
            <person name="Howarth C."/>
            <person name="Larson L."/>
            <person name="Lui A."/>
            <person name="MacDonald P.J.P."/>
            <person name="Mehta T."/>
            <person name="Montmayeur A."/>
            <person name="Murphy C."/>
            <person name="Neiman D."/>
            <person name="Pearson M."/>
            <person name="Priest M."/>
            <person name="Roberts A."/>
            <person name="Saif S."/>
            <person name="Shea T."/>
            <person name="Shenoy N."/>
            <person name="Sisk P."/>
            <person name="Stolte C."/>
            <person name="Sykes S."/>
            <person name="Yandava C."/>
            <person name="Wortman J."/>
            <person name="Nusbaum C."/>
            <person name="Birren B."/>
        </authorList>
    </citation>
    <scope>NUCLEOTIDE SEQUENCE</scope>
    <source>
        <strain evidence="1">R3-111a-1</strain>
    </source>
</reference>
<reference evidence="1" key="2">
    <citation type="submission" date="2010-07" db="EMBL/GenBank/DDBJ databases">
        <authorList>
            <consortium name="The Broad Institute Genome Sequencing Platform"/>
            <consortium name="Broad Institute Genome Sequencing Center for Infectious Disease"/>
            <person name="Ma L.-J."/>
            <person name="Dead R."/>
            <person name="Young S."/>
            <person name="Zeng Q."/>
            <person name="Koehrsen M."/>
            <person name="Alvarado L."/>
            <person name="Berlin A."/>
            <person name="Chapman S.B."/>
            <person name="Chen Z."/>
            <person name="Freedman E."/>
            <person name="Gellesch M."/>
            <person name="Goldberg J."/>
            <person name="Griggs A."/>
            <person name="Gujja S."/>
            <person name="Heilman E.R."/>
            <person name="Heiman D."/>
            <person name="Hepburn T."/>
            <person name="Howarth C."/>
            <person name="Jen D."/>
            <person name="Larson L."/>
            <person name="Mehta T."/>
            <person name="Neiman D."/>
            <person name="Pearson M."/>
            <person name="Roberts A."/>
            <person name="Saif S."/>
            <person name="Shea T."/>
            <person name="Shenoy N."/>
            <person name="Sisk P."/>
            <person name="Stolte C."/>
            <person name="Sykes S."/>
            <person name="Walk T."/>
            <person name="White J."/>
            <person name="Yandava C."/>
            <person name="Haas B."/>
            <person name="Nusbaum C."/>
            <person name="Birren B."/>
        </authorList>
    </citation>
    <scope>NUCLEOTIDE SEQUENCE</scope>
    <source>
        <strain evidence="1">R3-111a-1</strain>
    </source>
</reference>
<dbReference type="RefSeq" id="XP_009226001.1">
    <property type="nucleotide sequence ID" value="XM_009227737.1"/>
</dbReference>
<evidence type="ECO:0000313" key="1">
    <source>
        <dbReference type="EMBL" id="EJT73027.1"/>
    </source>
</evidence>
<protein>
    <submittedName>
        <fullName evidence="1 2">Uncharacterized protein</fullName>
    </submittedName>
</protein>
<organism evidence="1">
    <name type="scientific">Gaeumannomyces tritici (strain R3-111a-1)</name>
    <name type="common">Wheat and barley take-all root rot fungus</name>
    <name type="synonym">Gaeumannomyces graminis var. tritici</name>
    <dbReference type="NCBI Taxonomy" id="644352"/>
    <lineage>
        <taxon>Eukaryota</taxon>
        <taxon>Fungi</taxon>
        <taxon>Dikarya</taxon>
        <taxon>Ascomycota</taxon>
        <taxon>Pezizomycotina</taxon>
        <taxon>Sordariomycetes</taxon>
        <taxon>Sordariomycetidae</taxon>
        <taxon>Magnaporthales</taxon>
        <taxon>Magnaporthaceae</taxon>
        <taxon>Gaeumannomyces</taxon>
    </lineage>
</organism>